<organism evidence="11 12">
    <name type="scientific">Filifactor alocis (strain ATCC 35896 / CCUG 47790 / D40 B5)</name>
    <name type="common">Fusobacterium alocis</name>
    <dbReference type="NCBI Taxonomy" id="546269"/>
    <lineage>
        <taxon>Bacteria</taxon>
        <taxon>Bacillati</taxon>
        <taxon>Bacillota</taxon>
        <taxon>Clostridia</taxon>
        <taxon>Peptostreptococcales</taxon>
        <taxon>Filifactoraceae</taxon>
        <taxon>Filifactor</taxon>
    </lineage>
</organism>
<evidence type="ECO:0000313" key="12">
    <source>
        <dbReference type="Proteomes" id="UP000007468"/>
    </source>
</evidence>
<dbReference type="STRING" id="546269.HMPREF0389_01377"/>
<keyword evidence="4" id="KW-1003">Cell membrane</keyword>
<dbReference type="KEGG" id="faa:HMPREF0389_01377"/>
<feature type="transmembrane region" description="Helical" evidence="9">
    <location>
        <begin position="43"/>
        <end position="62"/>
    </location>
</feature>
<feature type="transmembrane region" description="Helical" evidence="9">
    <location>
        <begin position="299"/>
        <end position="322"/>
    </location>
</feature>
<feature type="transmembrane region" description="Helical" evidence="9">
    <location>
        <begin position="266"/>
        <end position="287"/>
    </location>
</feature>
<dbReference type="InterPro" id="IPR018461">
    <property type="entry name" value="Na/H_Antiport_NhaC-like_C"/>
</dbReference>
<keyword evidence="5 9" id="KW-0812">Transmembrane</keyword>
<dbReference type="GO" id="GO:0005886">
    <property type="term" value="C:plasma membrane"/>
    <property type="evidence" value="ECO:0007669"/>
    <property type="project" value="UniProtKB-SubCell"/>
</dbReference>
<dbReference type="Proteomes" id="UP000007468">
    <property type="component" value="Chromosome"/>
</dbReference>
<evidence type="ECO:0000256" key="1">
    <source>
        <dbReference type="ARBA" id="ARBA00004651"/>
    </source>
</evidence>
<reference evidence="12" key="1">
    <citation type="submission" date="2010-12" db="EMBL/GenBank/DDBJ databases">
        <title>The genome sequence of Filifactor alocis strain ATCC 35896.</title>
        <authorList>
            <consortium name="The Broad Institute Genome Sequencing Platform"/>
            <person name="Ward D."/>
            <person name="Earl A."/>
            <person name="Feldgarden M."/>
            <person name="Young S.K."/>
            <person name="Gargeya S."/>
            <person name="Zeng Q."/>
            <person name="Alvarado L."/>
            <person name="Berlin A."/>
            <person name="Bochicchio J."/>
            <person name="Chapman S.B."/>
            <person name="Chen Z."/>
            <person name="Freedman E."/>
            <person name="Gellesch M."/>
            <person name="Goldberg J."/>
            <person name="Griggs A."/>
            <person name="Gujja S."/>
            <person name="Heilman E."/>
            <person name="Heiman D."/>
            <person name="Howarth C."/>
            <person name="Mehta T."/>
            <person name="Neiman D."/>
            <person name="Pearson M."/>
            <person name="Roberts A."/>
            <person name="Saif S."/>
            <person name="Shea T."/>
            <person name="Shenoy N."/>
            <person name="Sisk P."/>
            <person name="Stolte C."/>
            <person name="Sykes S."/>
            <person name="White J."/>
            <person name="Yandava C."/>
            <person name="Izard J."/>
            <person name="Blanton J.M."/>
            <person name="Baranova O.V."/>
            <person name="Tanner A.C."/>
            <person name="Dewhirst F.E."/>
            <person name="Haas B."/>
            <person name="Nusbaum C."/>
            <person name="Birren B."/>
        </authorList>
    </citation>
    <scope>NUCLEOTIDE SEQUENCE [LARGE SCALE GENOMIC DNA]</scope>
    <source>
        <strain evidence="12">ATCC 35896 / D40 B5</strain>
    </source>
</reference>
<gene>
    <name evidence="11" type="ordered locus">HMPREF0389_01377</name>
</gene>
<evidence type="ECO:0000313" key="11">
    <source>
        <dbReference type="EMBL" id="EFE27746.2"/>
    </source>
</evidence>
<dbReference type="HOGENOM" id="CLU_043525_0_0_9"/>
<evidence type="ECO:0000256" key="3">
    <source>
        <dbReference type="ARBA" id="ARBA00022449"/>
    </source>
</evidence>
<sequence>MGDCMEKKENGTALLPIVVFLVIYLGNGVYFEYVRPVDGEMGFYIMSVVVAFVIALIVALLQNRTVSFDEKIKICAKGIGDENITIMLFIFLVAGAFSGIAKEAGGAESTANLLLSILPAQFALPGLFLIACLISMAMGTSVGTITVLVPIAVNVATGSGLGIPMCVGTIVGGAMFGDNLSFVSDTTIAATKTQGVEMKDKFRMNFKIALPAALLTLAILTAFSLNTQIASIGNFEYNTWQVLPYFIVLGAAIAGLNVFGVLCMGIVLFLIVGLGTGSLTVATAFSSMGTGTNGMFETMVVTILVASIGALIKANGGFLWLLHLIRKVFKGHTGGCFGIGILTLLMDIATANNTVAIVMAAPIAKEISEDYDIDPKETASLLDTFSCVGQGIIPYGAQLLIAASISGITALNIIPFLFYPFLLFVSVSVSILVIKNK</sequence>
<evidence type="ECO:0000259" key="10">
    <source>
        <dbReference type="Pfam" id="PF03553"/>
    </source>
</evidence>
<feature type="transmembrane region" description="Helical" evidence="9">
    <location>
        <begin position="208"/>
        <end position="230"/>
    </location>
</feature>
<proteinExistence type="inferred from homology"/>
<comment type="subcellular location">
    <subcellularLocation>
        <location evidence="1">Cell membrane</location>
        <topology evidence="1">Multi-pass membrane protein</topology>
    </subcellularLocation>
</comment>
<dbReference type="PANTHER" id="PTHR33451">
    <property type="entry name" value="MALATE-2H(+)/NA(+)-LACTATE ANTIPORTER"/>
    <property type="match status" value="1"/>
</dbReference>
<keyword evidence="7 9" id="KW-0472">Membrane</keyword>
<dbReference type="GO" id="GO:0015297">
    <property type="term" value="F:antiporter activity"/>
    <property type="evidence" value="ECO:0007669"/>
    <property type="project" value="UniProtKB-KW"/>
</dbReference>
<evidence type="ECO:0000256" key="2">
    <source>
        <dbReference type="ARBA" id="ARBA00022448"/>
    </source>
</evidence>
<evidence type="ECO:0000256" key="9">
    <source>
        <dbReference type="SAM" id="Phobius"/>
    </source>
</evidence>
<name>D6GTD9_FILAD</name>
<dbReference type="PANTHER" id="PTHR33451:SF5">
    <property type="entry name" value="NA+_H+ ANTIPORTER"/>
    <property type="match status" value="1"/>
</dbReference>
<keyword evidence="12" id="KW-1185">Reference proteome</keyword>
<keyword evidence="3" id="KW-0050">Antiport</keyword>
<evidence type="ECO:0000256" key="5">
    <source>
        <dbReference type="ARBA" id="ARBA00022692"/>
    </source>
</evidence>
<feature type="domain" description="Na+/H+ antiporter NhaC-like C-terminal" evidence="10">
    <location>
        <begin position="173"/>
        <end position="432"/>
    </location>
</feature>
<dbReference type="Pfam" id="PF03553">
    <property type="entry name" value="Na_H_antiporter"/>
    <property type="match status" value="1"/>
</dbReference>
<keyword evidence="2" id="KW-0813">Transport</keyword>
<dbReference type="PATRIC" id="fig|546269.5.peg.978"/>
<dbReference type="InterPro" id="IPR052180">
    <property type="entry name" value="NhaC_Na-H+_Antiporter"/>
</dbReference>
<feature type="transmembrane region" description="Helical" evidence="9">
    <location>
        <begin position="83"/>
        <end position="101"/>
    </location>
</feature>
<evidence type="ECO:0000256" key="7">
    <source>
        <dbReference type="ARBA" id="ARBA00023136"/>
    </source>
</evidence>
<feature type="transmembrane region" description="Helical" evidence="9">
    <location>
        <begin position="417"/>
        <end position="434"/>
    </location>
</feature>
<feature type="transmembrane region" description="Helical" evidence="9">
    <location>
        <begin position="12"/>
        <end position="31"/>
    </location>
</feature>
<evidence type="ECO:0000256" key="6">
    <source>
        <dbReference type="ARBA" id="ARBA00022989"/>
    </source>
</evidence>
<keyword evidence="6 9" id="KW-1133">Transmembrane helix</keyword>
<accession>D6GTD9</accession>
<dbReference type="eggNOG" id="COG1757">
    <property type="taxonomic scope" value="Bacteria"/>
</dbReference>
<dbReference type="EMBL" id="CP002390">
    <property type="protein sequence ID" value="EFE27746.2"/>
    <property type="molecule type" value="Genomic_DNA"/>
</dbReference>
<dbReference type="AlphaFoldDB" id="D6GTD9"/>
<comment type="similarity">
    <text evidence="8">Belongs to the NhaC Na(+)/H(+) (TC 2.A.35) antiporter family.</text>
</comment>
<protein>
    <submittedName>
        <fullName evidence="11">Na+/H+ antiporter family protein</fullName>
    </submittedName>
</protein>
<evidence type="ECO:0000256" key="8">
    <source>
        <dbReference type="ARBA" id="ARBA00038435"/>
    </source>
</evidence>
<evidence type="ECO:0000256" key="4">
    <source>
        <dbReference type="ARBA" id="ARBA00022475"/>
    </source>
</evidence>
<feature type="transmembrane region" description="Helical" evidence="9">
    <location>
        <begin position="242"/>
        <end position="259"/>
    </location>
</feature>
<feature type="transmembrane region" description="Helical" evidence="9">
    <location>
        <begin position="113"/>
        <end position="134"/>
    </location>
</feature>